<dbReference type="RefSeq" id="WP_073197110.1">
    <property type="nucleotide sequence ID" value="NZ_FRBN01000007.1"/>
</dbReference>
<name>A0A1M6YPJ1_9RHOB</name>
<accession>A0A1M6YPJ1</accession>
<gene>
    <name evidence="2" type="ORF">SAMN05444414_10798</name>
</gene>
<dbReference type="OrthoDB" id="7304934at2"/>
<evidence type="ECO:0000256" key="1">
    <source>
        <dbReference type="SAM" id="SignalP"/>
    </source>
</evidence>
<dbReference type="AlphaFoldDB" id="A0A1M6YPJ1"/>
<dbReference type="EMBL" id="FRBN01000007">
    <property type="protein sequence ID" value="SHL19939.1"/>
    <property type="molecule type" value="Genomic_DNA"/>
</dbReference>
<evidence type="ECO:0008006" key="4">
    <source>
        <dbReference type="Google" id="ProtNLM"/>
    </source>
</evidence>
<organism evidence="2 3">
    <name type="scientific">Roseovarius marisflavi</name>
    <dbReference type="NCBI Taxonomy" id="1054996"/>
    <lineage>
        <taxon>Bacteria</taxon>
        <taxon>Pseudomonadati</taxon>
        <taxon>Pseudomonadota</taxon>
        <taxon>Alphaproteobacteria</taxon>
        <taxon>Rhodobacterales</taxon>
        <taxon>Roseobacteraceae</taxon>
        <taxon>Roseovarius</taxon>
    </lineage>
</organism>
<feature type="chain" id="PRO_5009922952" description="Beta/Gamma crystallin" evidence="1">
    <location>
        <begin position="20"/>
        <end position="130"/>
    </location>
</feature>
<keyword evidence="3" id="KW-1185">Reference proteome</keyword>
<protein>
    <recommendedName>
        <fullName evidence="4">Beta/Gamma crystallin</fullName>
    </recommendedName>
</protein>
<dbReference type="STRING" id="1054996.SAMN05444414_10798"/>
<proteinExistence type="predicted"/>
<evidence type="ECO:0000313" key="3">
    <source>
        <dbReference type="Proteomes" id="UP000184191"/>
    </source>
</evidence>
<reference evidence="3" key="1">
    <citation type="submission" date="2016-11" db="EMBL/GenBank/DDBJ databases">
        <authorList>
            <person name="Varghese N."/>
            <person name="Submissions S."/>
        </authorList>
    </citation>
    <scope>NUCLEOTIDE SEQUENCE [LARGE SCALE GENOMIC DNA]</scope>
    <source>
        <strain evidence="3">DSM 29327</strain>
    </source>
</reference>
<keyword evidence="1" id="KW-0732">Signal</keyword>
<dbReference type="Proteomes" id="UP000184191">
    <property type="component" value="Unassembled WGS sequence"/>
</dbReference>
<feature type="signal peptide" evidence="1">
    <location>
        <begin position="1"/>
        <end position="19"/>
    </location>
</feature>
<evidence type="ECO:0000313" key="2">
    <source>
        <dbReference type="EMBL" id="SHL19939.1"/>
    </source>
</evidence>
<sequence length="130" mass="14523">MRALIFSLTLIGLGAPAQAQMTAAEFDAYTRGHTFYYGAGGEPYGGEEYLENKRVRWSFLDGKCQDGQWYEEDGMICFIYENRPEPQCWSFEQSAGGLVARFGGPRAMAELYEVEKSDEPLLCLGPEIGV</sequence>